<dbReference type="InterPro" id="IPR013087">
    <property type="entry name" value="Znf_C2H2_type"/>
</dbReference>
<evidence type="ECO:0000259" key="3">
    <source>
        <dbReference type="PROSITE" id="PS50157"/>
    </source>
</evidence>
<reference evidence="5" key="1">
    <citation type="submission" date="2022-11" db="UniProtKB">
        <authorList>
            <consortium name="WormBaseParasite"/>
        </authorList>
    </citation>
    <scope>IDENTIFICATION</scope>
</reference>
<dbReference type="PROSITE" id="PS00028">
    <property type="entry name" value="ZINC_FINGER_C2H2_1"/>
    <property type="match status" value="1"/>
</dbReference>
<keyword evidence="1" id="KW-0863">Zinc-finger</keyword>
<dbReference type="Gene3D" id="3.30.160.60">
    <property type="entry name" value="Classic Zinc Finger"/>
    <property type="match status" value="1"/>
</dbReference>
<dbReference type="SUPFAM" id="SSF57667">
    <property type="entry name" value="beta-beta-alpha zinc fingers"/>
    <property type="match status" value="1"/>
</dbReference>
<keyword evidence="1" id="KW-0862">Zinc</keyword>
<sequence length="152" mass="17194">MNGSNKRKRSSVIPVRPNSGQQMNFVEDNDALFIDEKCSKYESASQSPNGVCIEDSEKLDSATDEVSAVVQNKTVGDDRRQILRENENSTRNLNLTTAPHGSNMCCECSENFAEYSSFLVHVRRHLDYKPYQCSACNFQGFDNEEVRLHCSE</sequence>
<keyword evidence="1" id="KW-0479">Metal-binding</keyword>
<feature type="domain" description="C2H2-type" evidence="3">
    <location>
        <begin position="103"/>
        <end position="130"/>
    </location>
</feature>
<feature type="compositionally biased region" description="Basic residues" evidence="2">
    <location>
        <begin position="1"/>
        <end position="10"/>
    </location>
</feature>
<dbReference type="GO" id="GO:0008270">
    <property type="term" value="F:zinc ion binding"/>
    <property type="evidence" value="ECO:0007669"/>
    <property type="project" value="UniProtKB-KW"/>
</dbReference>
<protein>
    <submittedName>
        <fullName evidence="5">C2H2-type domain-containing protein</fullName>
    </submittedName>
</protein>
<feature type="region of interest" description="Disordered" evidence="2">
    <location>
        <begin position="1"/>
        <end position="24"/>
    </location>
</feature>
<dbReference type="WBParaSite" id="nRc.2.0.1.t05791-RA">
    <property type="protein sequence ID" value="nRc.2.0.1.t05791-RA"/>
    <property type="gene ID" value="nRc.2.0.1.g05791"/>
</dbReference>
<evidence type="ECO:0000313" key="4">
    <source>
        <dbReference type="Proteomes" id="UP000887565"/>
    </source>
</evidence>
<evidence type="ECO:0000256" key="1">
    <source>
        <dbReference type="PROSITE-ProRule" id="PRU00042"/>
    </source>
</evidence>
<dbReference type="AlphaFoldDB" id="A0A915HWU3"/>
<dbReference type="Proteomes" id="UP000887565">
    <property type="component" value="Unplaced"/>
</dbReference>
<name>A0A915HWU3_ROMCU</name>
<dbReference type="InterPro" id="IPR036236">
    <property type="entry name" value="Znf_C2H2_sf"/>
</dbReference>
<keyword evidence="4" id="KW-1185">Reference proteome</keyword>
<evidence type="ECO:0000313" key="5">
    <source>
        <dbReference type="WBParaSite" id="nRc.2.0.1.t05791-RA"/>
    </source>
</evidence>
<dbReference type="PROSITE" id="PS50157">
    <property type="entry name" value="ZINC_FINGER_C2H2_2"/>
    <property type="match status" value="1"/>
</dbReference>
<proteinExistence type="predicted"/>
<accession>A0A915HWU3</accession>
<organism evidence="4 5">
    <name type="scientific">Romanomermis culicivorax</name>
    <name type="common">Nematode worm</name>
    <dbReference type="NCBI Taxonomy" id="13658"/>
    <lineage>
        <taxon>Eukaryota</taxon>
        <taxon>Metazoa</taxon>
        <taxon>Ecdysozoa</taxon>
        <taxon>Nematoda</taxon>
        <taxon>Enoplea</taxon>
        <taxon>Dorylaimia</taxon>
        <taxon>Mermithida</taxon>
        <taxon>Mermithoidea</taxon>
        <taxon>Mermithidae</taxon>
        <taxon>Romanomermis</taxon>
    </lineage>
</organism>
<evidence type="ECO:0000256" key="2">
    <source>
        <dbReference type="SAM" id="MobiDB-lite"/>
    </source>
</evidence>